<name>A0AA92UXT1_9BACT</name>
<dbReference type="Pfam" id="PF01381">
    <property type="entry name" value="HTH_3"/>
    <property type="match status" value="1"/>
</dbReference>
<dbReference type="InterPro" id="IPR052345">
    <property type="entry name" value="Rad_response_metalloprotease"/>
</dbReference>
<feature type="domain" description="HTH cro/C1-type" evidence="2">
    <location>
        <begin position="38"/>
        <end position="94"/>
    </location>
</feature>
<protein>
    <submittedName>
        <fullName evidence="3">Helix-turn-helix domain-containing protein</fullName>
    </submittedName>
</protein>
<dbReference type="CDD" id="cd00093">
    <property type="entry name" value="HTH_XRE"/>
    <property type="match status" value="1"/>
</dbReference>
<dbReference type="EMBL" id="QSFW01000035">
    <property type="protein sequence ID" value="RHA83122.1"/>
    <property type="molecule type" value="Genomic_DNA"/>
</dbReference>
<evidence type="ECO:0000256" key="1">
    <source>
        <dbReference type="ARBA" id="ARBA00007227"/>
    </source>
</evidence>
<dbReference type="InterPro" id="IPR010982">
    <property type="entry name" value="Lambda_DNA-bd_dom_sf"/>
</dbReference>
<dbReference type="PANTHER" id="PTHR43236:SF1">
    <property type="entry name" value="BLL7220 PROTEIN"/>
    <property type="match status" value="1"/>
</dbReference>
<proteinExistence type="inferred from homology"/>
<evidence type="ECO:0000313" key="3">
    <source>
        <dbReference type="EMBL" id="RHA83122.1"/>
    </source>
</evidence>
<gene>
    <name evidence="3" type="ORF">DW916_13460</name>
</gene>
<comment type="similarity">
    <text evidence="1">Belongs to the short-chain fatty acyl-CoA assimilation regulator (ScfR) family.</text>
</comment>
<accession>A0AA92UXT1</accession>
<dbReference type="GO" id="GO:0003677">
    <property type="term" value="F:DNA binding"/>
    <property type="evidence" value="ECO:0007669"/>
    <property type="project" value="InterPro"/>
</dbReference>
<dbReference type="PROSITE" id="PS50943">
    <property type="entry name" value="HTH_CROC1"/>
    <property type="match status" value="1"/>
</dbReference>
<dbReference type="SMART" id="SM00530">
    <property type="entry name" value="HTH_XRE"/>
    <property type="match status" value="1"/>
</dbReference>
<reference evidence="3 4" key="1">
    <citation type="submission" date="2018-08" db="EMBL/GenBank/DDBJ databases">
        <title>A genome reference for cultivated species of the human gut microbiota.</title>
        <authorList>
            <person name="Zou Y."/>
            <person name="Xue W."/>
            <person name="Luo G."/>
        </authorList>
    </citation>
    <scope>NUCLEOTIDE SEQUENCE [LARGE SCALE GENOMIC DNA]</scope>
    <source>
        <strain evidence="3 4">AM42-23AC</strain>
    </source>
</reference>
<dbReference type="PANTHER" id="PTHR43236">
    <property type="entry name" value="ANTITOXIN HIGA1"/>
    <property type="match status" value="1"/>
</dbReference>
<dbReference type="AlphaFoldDB" id="A0AA92UXT1"/>
<organism evidence="3 4">
    <name type="scientific">Segatella copri</name>
    <dbReference type="NCBI Taxonomy" id="165179"/>
    <lineage>
        <taxon>Bacteria</taxon>
        <taxon>Pseudomonadati</taxon>
        <taxon>Bacteroidota</taxon>
        <taxon>Bacteroidia</taxon>
        <taxon>Bacteroidales</taxon>
        <taxon>Prevotellaceae</taxon>
        <taxon>Segatella</taxon>
    </lineage>
</organism>
<dbReference type="InterPro" id="IPR001387">
    <property type="entry name" value="Cro/C1-type_HTH"/>
</dbReference>
<dbReference type="Gene3D" id="1.10.260.40">
    <property type="entry name" value="lambda repressor-like DNA-binding domains"/>
    <property type="match status" value="1"/>
</dbReference>
<evidence type="ECO:0000259" key="2">
    <source>
        <dbReference type="PROSITE" id="PS50943"/>
    </source>
</evidence>
<dbReference type="Pfam" id="PF06114">
    <property type="entry name" value="Peptidase_M78"/>
    <property type="match status" value="1"/>
</dbReference>
<comment type="caution">
    <text evidence="3">The sequence shown here is derived from an EMBL/GenBank/DDBJ whole genome shotgun (WGS) entry which is preliminary data.</text>
</comment>
<sequence>MESMRLSYIQIINDRNMANNNINLQNAKDLKKSFAERLHNARLMRGLSMQQLCDMMGNIITKQTLSKYENGVMLPKSDIVIALCDALEINLDYLFSYKSSTSKNIRYGKLKGLNKKEEMAIASIIENTIERTGEIEEICGIEHSFNSVLAEHQVKTLFDVLQGASMLRQAWGMGTAAITNVMNLLESKGVIIANIDASDAFTSLHVILNDSIPVIAINSNLNADSLRFAVLKELAHAILCFDESIDNKKKEHFCCVFANELLLPHDVFFSVVGGKRNGIALMELKYLQNEYGISVDVLMAKAKYLGVISSKHYSDYCKNLAIADSTKKSEPGSIAKEKVTKFESMVYRALASGIITQSKAAALLNTTTVDVVRNFVII</sequence>
<dbReference type="InterPro" id="IPR010359">
    <property type="entry name" value="IrrE_HExxH"/>
</dbReference>
<evidence type="ECO:0000313" key="4">
    <source>
        <dbReference type="Proteomes" id="UP000284990"/>
    </source>
</evidence>
<dbReference type="Proteomes" id="UP000284990">
    <property type="component" value="Unassembled WGS sequence"/>
</dbReference>
<dbReference type="SUPFAM" id="SSF47413">
    <property type="entry name" value="lambda repressor-like DNA-binding domains"/>
    <property type="match status" value="1"/>
</dbReference>